<dbReference type="RefSeq" id="WP_216119548.1">
    <property type="nucleotide sequence ID" value="NZ_CP086239.1"/>
</dbReference>
<dbReference type="Proteomes" id="UP001164733">
    <property type="component" value="Chromosome"/>
</dbReference>
<dbReference type="Pfam" id="PF07963">
    <property type="entry name" value="N_methyl"/>
    <property type="match status" value="1"/>
</dbReference>
<organism evidence="2 3">
    <name type="scientific">Clostridium estertheticum</name>
    <dbReference type="NCBI Taxonomy" id="238834"/>
    <lineage>
        <taxon>Bacteria</taxon>
        <taxon>Bacillati</taxon>
        <taxon>Bacillota</taxon>
        <taxon>Clostridia</taxon>
        <taxon>Eubacteriales</taxon>
        <taxon>Clostridiaceae</taxon>
        <taxon>Clostridium</taxon>
    </lineage>
</organism>
<gene>
    <name evidence="2" type="ORF">LL038_00545</name>
</gene>
<dbReference type="InterPro" id="IPR012902">
    <property type="entry name" value="N_methyl_site"/>
</dbReference>
<evidence type="ECO:0000313" key="2">
    <source>
        <dbReference type="EMBL" id="WAG60773.1"/>
    </source>
</evidence>
<feature type="transmembrane region" description="Helical" evidence="1">
    <location>
        <begin position="20"/>
        <end position="44"/>
    </location>
</feature>
<protein>
    <submittedName>
        <fullName evidence="2">Prepilin-type N-terminal cleavage/methylation domain-containing protein</fullName>
    </submittedName>
</protein>
<evidence type="ECO:0000256" key="1">
    <source>
        <dbReference type="SAM" id="Phobius"/>
    </source>
</evidence>
<evidence type="ECO:0000313" key="3">
    <source>
        <dbReference type="Proteomes" id="UP001164733"/>
    </source>
</evidence>
<reference evidence="2" key="1">
    <citation type="submission" date="2021-11" db="EMBL/GenBank/DDBJ databases">
        <title>Clostridia strains as spoilage organisms.</title>
        <authorList>
            <person name="Wambui J."/>
            <person name="Stevens M.J.A."/>
            <person name="Stephan R."/>
        </authorList>
    </citation>
    <scope>NUCLEOTIDE SEQUENCE</scope>
    <source>
        <strain evidence="2">CF009</strain>
    </source>
</reference>
<keyword evidence="1" id="KW-1133">Transmembrane helix</keyword>
<name>A0AA47I6N5_9CLOT</name>
<proteinExistence type="predicted"/>
<keyword evidence="1" id="KW-0812">Transmembrane</keyword>
<dbReference type="PROSITE" id="PS00409">
    <property type="entry name" value="PROKAR_NTER_METHYL"/>
    <property type="match status" value="1"/>
</dbReference>
<sequence>MIKNKNYLKNEKGFTLIEIIISIAILGIISIAFLSVFTSGIVGISNSGKKSIAHYTAQDQIESNINDPKDSPSNVVTSTKSISLTFPGNTTIVINGRQIDVTYIYGSISKKLTTFTTN</sequence>
<accession>A0AA47I6N5</accession>
<dbReference type="NCBIfam" id="TIGR02532">
    <property type="entry name" value="IV_pilin_GFxxxE"/>
    <property type="match status" value="1"/>
</dbReference>
<keyword evidence="1" id="KW-0472">Membrane</keyword>
<dbReference type="AlphaFoldDB" id="A0AA47I6N5"/>
<dbReference type="EMBL" id="CP086239">
    <property type="protein sequence ID" value="WAG60773.1"/>
    <property type="molecule type" value="Genomic_DNA"/>
</dbReference>